<feature type="binding site" evidence="3">
    <location>
        <position position="101"/>
    </location>
    <ligand>
        <name>dimethylallyl diphosphate</name>
        <dbReference type="ChEBI" id="CHEBI:57623"/>
    </ligand>
</feature>
<dbReference type="PANTHER" id="PTHR40627">
    <property type="entry name" value="INDOLE PRENYLTRANSFERASE TDIB-RELATED"/>
    <property type="match status" value="1"/>
</dbReference>
<reference evidence="4 5" key="1">
    <citation type="journal article" date="2014" name="Nat. Commun.">
        <title>Multiple recent horizontal transfers of a large genomic region in cheese making fungi.</title>
        <authorList>
            <person name="Cheeseman K."/>
            <person name="Ropars J."/>
            <person name="Renault P."/>
            <person name="Dupont J."/>
            <person name="Gouzy J."/>
            <person name="Branca A."/>
            <person name="Abraham A.L."/>
            <person name="Ceppi M."/>
            <person name="Conseiller E."/>
            <person name="Debuchy R."/>
            <person name="Malagnac F."/>
            <person name="Goarin A."/>
            <person name="Silar P."/>
            <person name="Lacoste S."/>
            <person name="Sallet E."/>
            <person name="Bensimon A."/>
            <person name="Giraud T."/>
            <person name="Brygoo Y."/>
        </authorList>
    </citation>
    <scope>NUCLEOTIDE SEQUENCE [LARGE SCALE GENOMIC DNA]</scope>
    <source>
        <strain evidence="5">FM 013</strain>
    </source>
</reference>
<gene>
    <name evidence="4" type="ORF">PCAMFM013_S026g000107</name>
</gene>
<feature type="binding site" evidence="3">
    <location>
        <position position="410"/>
    </location>
    <ligand>
        <name>dimethylallyl diphosphate</name>
        <dbReference type="ChEBI" id="CHEBI:57623"/>
    </ligand>
</feature>
<dbReference type="GO" id="GO:0016765">
    <property type="term" value="F:transferase activity, transferring alkyl or aryl (other than methyl) groups"/>
    <property type="evidence" value="ECO:0007669"/>
    <property type="project" value="InterPro"/>
</dbReference>
<dbReference type="SFLD" id="SFLDG01162">
    <property type="entry name" value="I"/>
    <property type="match status" value="1"/>
</dbReference>
<dbReference type="PANTHER" id="PTHR40627:SF3">
    <property type="entry name" value="PRENYLTRANSFERASE ASQH2-RELATED"/>
    <property type="match status" value="1"/>
</dbReference>
<dbReference type="Proteomes" id="UP000053732">
    <property type="component" value="Unassembled WGS sequence"/>
</dbReference>
<sequence length="429" mass="48729">MTREQNEVQTPLQVLSRSFNFASTDEAKWWHSTAPMFATLMEKSSYDVHAQYQFLCLHREFVIPALGSYPTKGTPMHWKSTLTRFGLPFELSYNYTKSLVRFAFEPLGPLTGTDEDPFNTQPIGQCLKRFKTILPKLDLEWFDLFIRELVVSEADVKVIRDKNLPVPIFKTQNKLAADLGPNGDMLLKTYIYPRIKAMATGVPKEQLMFNAIRKADTSGKLAAPLSVLEEFMGSRETLIAHFLSCDLVKPSESRIKLYCFETQLDFETIAGIWTLDGRRTDPETQSGLRWLKDIWELLPVAEGRATLPNRFYELGESPVEQLPFIINFALYPNKALPEPQIYFPVFGNNDKATAEGLATFFDRVGVSSSPKFYAPDLAAYYPDQDLAQTNHHQAWISYATKANKPYMSVYMHSFEAMGKPLGAFGKSTS</sequence>
<accession>A0A0G4PP66</accession>
<dbReference type="InterPro" id="IPR017795">
    <property type="entry name" value="ABBA_NscD-like"/>
</dbReference>
<feature type="binding site" evidence="3">
    <location>
        <position position="188"/>
    </location>
    <ligand>
        <name>dimethylallyl diphosphate</name>
        <dbReference type="ChEBI" id="CHEBI:57623"/>
    </ligand>
</feature>
<evidence type="ECO:0000256" key="2">
    <source>
        <dbReference type="ARBA" id="ARBA00022679"/>
    </source>
</evidence>
<feature type="binding site" evidence="3">
    <location>
        <position position="190"/>
    </location>
    <ligand>
        <name>dimethylallyl diphosphate</name>
        <dbReference type="ChEBI" id="CHEBI:57623"/>
    </ligand>
</feature>
<keyword evidence="2 4" id="KW-0808">Transferase</keyword>
<feature type="binding site" evidence="3">
    <location>
        <position position="258"/>
    </location>
    <ligand>
        <name>dimethylallyl diphosphate</name>
        <dbReference type="ChEBI" id="CHEBI:57623"/>
    </ligand>
</feature>
<dbReference type="STRING" id="1429867.A0A0G4PP66"/>
<feature type="binding site" evidence="3">
    <location>
        <position position="256"/>
    </location>
    <ligand>
        <name>dimethylallyl diphosphate</name>
        <dbReference type="ChEBI" id="CHEBI:57623"/>
    </ligand>
</feature>
<feature type="binding site" evidence="3">
    <location>
        <position position="192"/>
    </location>
    <ligand>
        <name>L-tryptophan</name>
        <dbReference type="ChEBI" id="CHEBI:57912"/>
    </ligand>
</feature>
<dbReference type="PIRSF" id="PIRSF000509">
    <property type="entry name" value="Trp_DMAT"/>
    <property type="match status" value="1"/>
</dbReference>
<dbReference type="NCBIfam" id="TIGR03429">
    <property type="entry name" value="arom_pren_DMATS"/>
    <property type="match status" value="1"/>
</dbReference>
<dbReference type="GO" id="GO:0009820">
    <property type="term" value="P:alkaloid metabolic process"/>
    <property type="evidence" value="ECO:0007669"/>
    <property type="project" value="InterPro"/>
</dbReference>
<feature type="binding site" evidence="3">
    <location>
        <position position="340"/>
    </location>
    <ligand>
        <name>dimethylallyl diphosphate</name>
        <dbReference type="ChEBI" id="CHEBI:57623"/>
    </ligand>
</feature>
<dbReference type="SFLD" id="SFLDS00036">
    <property type="entry name" value="Aromatic_Prenyltransferase"/>
    <property type="match status" value="1"/>
</dbReference>
<dbReference type="CDD" id="cd13929">
    <property type="entry name" value="PT-DMATS_CymD"/>
    <property type="match status" value="1"/>
</dbReference>
<name>A0A0G4PP66_PENC3</name>
<dbReference type="InterPro" id="IPR033964">
    <property type="entry name" value="ABBA"/>
</dbReference>
<dbReference type="Pfam" id="PF11991">
    <property type="entry name" value="Trp_DMAT"/>
    <property type="match status" value="1"/>
</dbReference>
<organism evidence="4 5">
    <name type="scientific">Penicillium camemberti (strain FM 013)</name>
    <dbReference type="NCBI Taxonomy" id="1429867"/>
    <lineage>
        <taxon>Eukaryota</taxon>
        <taxon>Fungi</taxon>
        <taxon>Dikarya</taxon>
        <taxon>Ascomycota</taxon>
        <taxon>Pezizomycotina</taxon>
        <taxon>Eurotiomycetes</taxon>
        <taxon>Eurotiomycetidae</taxon>
        <taxon>Eurotiales</taxon>
        <taxon>Aspergillaceae</taxon>
        <taxon>Penicillium</taxon>
    </lineage>
</organism>
<feature type="binding site" evidence="3">
    <location>
        <position position="90"/>
    </location>
    <ligand>
        <name>L-tryptophan</name>
        <dbReference type="ChEBI" id="CHEBI:57912"/>
    </ligand>
</feature>
<feature type="binding site" evidence="3">
    <location>
        <position position="342"/>
    </location>
    <ligand>
        <name>dimethylallyl diphosphate</name>
        <dbReference type="ChEBI" id="CHEBI:57623"/>
    </ligand>
</feature>
<evidence type="ECO:0000256" key="3">
    <source>
        <dbReference type="PIRSR" id="PIRSR000509-1"/>
    </source>
</evidence>
<protein>
    <submittedName>
        <fullName evidence="4">Aromatic prenyltransferase, DMATS type</fullName>
    </submittedName>
</protein>
<dbReference type="InterPro" id="IPR012148">
    <property type="entry name" value="ABBA_DMATS-like"/>
</dbReference>
<dbReference type="EMBL" id="HG793159">
    <property type="protein sequence ID" value="CRL28242.1"/>
    <property type="molecule type" value="Genomic_DNA"/>
</dbReference>
<evidence type="ECO:0000313" key="5">
    <source>
        <dbReference type="Proteomes" id="UP000053732"/>
    </source>
</evidence>
<feature type="binding site" evidence="3">
    <location>
        <position position="406"/>
    </location>
    <ligand>
        <name>dimethylallyl diphosphate</name>
        <dbReference type="ChEBI" id="CHEBI:57623"/>
    </ligand>
</feature>
<evidence type="ECO:0000313" key="4">
    <source>
        <dbReference type="EMBL" id="CRL28242.1"/>
    </source>
</evidence>
<dbReference type="AlphaFoldDB" id="A0A0G4PP66"/>
<keyword evidence="5" id="KW-1185">Reference proteome</keyword>
<evidence type="ECO:0000256" key="1">
    <source>
        <dbReference type="ARBA" id="ARBA00010209"/>
    </source>
</evidence>
<comment type="similarity">
    <text evidence="1">Belongs to the tryptophan dimethylallyltransferase family.</text>
</comment>
<feature type="binding site" evidence="3">
    <location>
        <position position="254"/>
    </location>
    <ligand>
        <name>dimethylallyl diphosphate</name>
        <dbReference type="ChEBI" id="CHEBI:57623"/>
    </ligand>
</feature>
<proteinExistence type="inferred from homology"/>